<protein>
    <submittedName>
        <fullName evidence="2">Uncharacterized protein</fullName>
    </submittedName>
</protein>
<comment type="caution">
    <text evidence="2">The sequence shown here is derived from an EMBL/GenBank/DDBJ whole genome shotgun (WGS) entry which is preliminary data.</text>
</comment>
<accession>A0A5C6B696</accession>
<evidence type="ECO:0000313" key="2">
    <source>
        <dbReference type="EMBL" id="TWU06034.1"/>
    </source>
</evidence>
<keyword evidence="3" id="KW-1185">Reference proteome</keyword>
<proteinExistence type="predicted"/>
<keyword evidence="1" id="KW-1133">Transmembrane helix</keyword>
<reference evidence="2 3" key="1">
    <citation type="submission" date="2019-02" db="EMBL/GenBank/DDBJ databases">
        <title>Deep-cultivation of Planctomycetes and their phenomic and genomic characterization uncovers novel biology.</title>
        <authorList>
            <person name="Wiegand S."/>
            <person name="Jogler M."/>
            <person name="Boedeker C."/>
            <person name="Pinto D."/>
            <person name="Vollmers J."/>
            <person name="Rivas-Marin E."/>
            <person name="Kohn T."/>
            <person name="Peeters S.H."/>
            <person name="Heuer A."/>
            <person name="Rast P."/>
            <person name="Oberbeckmann S."/>
            <person name="Bunk B."/>
            <person name="Jeske O."/>
            <person name="Meyerdierks A."/>
            <person name="Storesund J.E."/>
            <person name="Kallscheuer N."/>
            <person name="Luecker S."/>
            <person name="Lage O.M."/>
            <person name="Pohl T."/>
            <person name="Merkel B.J."/>
            <person name="Hornburger P."/>
            <person name="Mueller R.-W."/>
            <person name="Bruemmer F."/>
            <person name="Labrenz M."/>
            <person name="Spormann A.M."/>
            <person name="Op Den Camp H."/>
            <person name="Overmann J."/>
            <person name="Amann R."/>
            <person name="Jetten M.S.M."/>
            <person name="Mascher T."/>
            <person name="Medema M.H."/>
            <person name="Devos D.P."/>
            <person name="Kaster A.-K."/>
            <person name="Ovreas L."/>
            <person name="Rohde M."/>
            <person name="Galperin M.Y."/>
            <person name="Jogler C."/>
        </authorList>
    </citation>
    <scope>NUCLEOTIDE SEQUENCE [LARGE SCALE GENOMIC DNA]</scope>
    <source>
        <strain evidence="2 3">Pla52n</strain>
    </source>
</reference>
<keyword evidence="1" id="KW-0812">Transmembrane</keyword>
<dbReference type="OrthoDB" id="263121at2"/>
<evidence type="ECO:0000313" key="3">
    <source>
        <dbReference type="Proteomes" id="UP000320176"/>
    </source>
</evidence>
<organism evidence="2 3">
    <name type="scientific">Stieleria varia</name>
    <dbReference type="NCBI Taxonomy" id="2528005"/>
    <lineage>
        <taxon>Bacteria</taxon>
        <taxon>Pseudomonadati</taxon>
        <taxon>Planctomycetota</taxon>
        <taxon>Planctomycetia</taxon>
        <taxon>Pirellulales</taxon>
        <taxon>Pirellulaceae</taxon>
        <taxon>Stieleria</taxon>
    </lineage>
</organism>
<keyword evidence="1" id="KW-0472">Membrane</keyword>
<gene>
    <name evidence="2" type="ORF">Pla52n_17520</name>
</gene>
<dbReference type="AlphaFoldDB" id="A0A5C6B696"/>
<dbReference type="EMBL" id="SJPN01000002">
    <property type="protein sequence ID" value="TWU06034.1"/>
    <property type="molecule type" value="Genomic_DNA"/>
</dbReference>
<dbReference type="Proteomes" id="UP000320176">
    <property type="component" value="Unassembled WGS sequence"/>
</dbReference>
<feature type="transmembrane region" description="Helical" evidence="1">
    <location>
        <begin position="28"/>
        <end position="51"/>
    </location>
</feature>
<evidence type="ECO:0000256" key="1">
    <source>
        <dbReference type="SAM" id="Phobius"/>
    </source>
</evidence>
<dbReference type="RefSeq" id="WP_146519183.1">
    <property type="nucleotide sequence ID" value="NZ_CP151726.1"/>
</dbReference>
<name>A0A5C6B696_9BACT</name>
<sequence length="238" mass="26266">MSDEPSAAANSPGTAKRTDDGAGCMPGFLAAMALLGIAGFICCGVSTWWLYTKRSELAIRTLRQTYIPELEQSRLAPEDKKQTVELLNQFADDLERGKYEDWQAAGVMQRLIRLPVLQWGELTAIERFIESHPEDFQPDDAFQITRVRLGVQSDKVTTIDVEDILSPVVQTDASSQLNRSLVEPLDVTAVQDVVVRCRLVADRSDVPMEPQSDAAFTEPAISEIVKRQIKAGIDSGSL</sequence>